<name>A0A0C1U4I7_9CLOT</name>
<proteinExistence type="predicted"/>
<dbReference type="PANTHER" id="PTHR36441:SF1">
    <property type="entry name" value="DUF503 DOMAIN-CONTAINING PROTEIN"/>
    <property type="match status" value="1"/>
</dbReference>
<dbReference type="Pfam" id="PF04456">
    <property type="entry name" value="DUF503"/>
    <property type="match status" value="1"/>
</dbReference>
<dbReference type="InterPro" id="IPR007546">
    <property type="entry name" value="DUF503"/>
</dbReference>
<organism evidence="1 2">
    <name type="scientific">Clostridium argentinense CDC 2741</name>
    <dbReference type="NCBI Taxonomy" id="1418104"/>
    <lineage>
        <taxon>Bacteria</taxon>
        <taxon>Bacillati</taxon>
        <taxon>Bacillota</taxon>
        <taxon>Clostridia</taxon>
        <taxon>Eubacteriales</taxon>
        <taxon>Clostridiaceae</taxon>
        <taxon>Clostridium</taxon>
    </lineage>
</organism>
<dbReference type="SUPFAM" id="SSF103007">
    <property type="entry name" value="Hypothetical protein TT1725"/>
    <property type="match status" value="1"/>
</dbReference>
<dbReference type="OrthoDB" id="9809023at2"/>
<dbReference type="AlphaFoldDB" id="A0A0C1U4I7"/>
<comment type="caution">
    <text evidence="1">The sequence shown here is derived from an EMBL/GenBank/DDBJ whole genome shotgun (WGS) entry which is preliminary data.</text>
</comment>
<evidence type="ECO:0000313" key="1">
    <source>
        <dbReference type="EMBL" id="KIE46468.1"/>
    </source>
</evidence>
<dbReference type="Gene3D" id="3.30.70.1120">
    <property type="entry name" value="TT1725-like"/>
    <property type="match status" value="1"/>
</dbReference>
<dbReference type="EMBL" id="AYSO01000017">
    <property type="protein sequence ID" value="KIE46468.1"/>
    <property type="molecule type" value="Genomic_DNA"/>
</dbReference>
<dbReference type="Proteomes" id="UP000031366">
    <property type="component" value="Unassembled WGS sequence"/>
</dbReference>
<gene>
    <name evidence="1" type="ORF">U732_1986</name>
</gene>
<dbReference type="RefSeq" id="WP_039633945.1">
    <property type="nucleotide sequence ID" value="NZ_AYSO01000017.1"/>
</dbReference>
<dbReference type="PANTHER" id="PTHR36441">
    <property type="entry name" value="HYPOTHETICAL CYTOSOLIC PROTEIN"/>
    <property type="match status" value="1"/>
</dbReference>
<dbReference type="STRING" id="29341.RSJ17_15590"/>
<accession>A0A0C1U4I7</accession>
<keyword evidence="2" id="KW-1185">Reference proteome</keyword>
<sequence length="93" mass="10366">MIIAIAKIKLSAPWVHSLKEKRMIVKSIIDKVKHKFNVSIAEVENQDIHQTIVVGIAAVSSSSSHGDSVLQKVIDYIEKNCEANIEEIETEIL</sequence>
<protein>
    <recommendedName>
        <fullName evidence="3">DUF503 domain-containing protein</fullName>
    </recommendedName>
</protein>
<dbReference type="InterPro" id="IPR036746">
    <property type="entry name" value="TT1725-like_sf"/>
</dbReference>
<reference evidence="1 2" key="1">
    <citation type="journal article" date="2015" name="Infect. Genet. Evol.">
        <title>Genomic sequences of six botulinum neurotoxin-producing strains representing three clostridial species illustrate the mobility and diversity of botulinum neurotoxin genes.</title>
        <authorList>
            <person name="Smith T.J."/>
            <person name="Hill K.K."/>
            <person name="Xie G."/>
            <person name="Foley B.T."/>
            <person name="Williamson C.H."/>
            <person name="Foster J.T."/>
            <person name="Johnson S.L."/>
            <person name="Chertkov O."/>
            <person name="Teshima H."/>
            <person name="Gibbons H.S."/>
            <person name="Johnsky L.A."/>
            <person name="Karavis M.A."/>
            <person name="Smith L.A."/>
        </authorList>
    </citation>
    <scope>NUCLEOTIDE SEQUENCE [LARGE SCALE GENOMIC DNA]</scope>
    <source>
        <strain evidence="1 2">CDC 2741</strain>
    </source>
</reference>
<evidence type="ECO:0008006" key="3">
    <source>
        <dbReference type="Google" id="ProtNLM"/>
    </source>
</evidence>
<evidence type="ECO:0000313" key="2">
    <source>
        <dbReference type="Proteomes" id="UP000031366"/>
    </source>
</evidence>